<gene>
    <name evidence="1" type="ORF">SVUK_LOCUS1623</name>
</gene>
<evidence type="ECO:0000313" key="1">
    <source>
        <dbReference type="EMBL" id="VDM66625.1"/>
    </source>
</evidence>
<organism evidence="1 2">
    <name type="scientific">Strongylus vulgaris</name>
    <name type="common">Blood worm</name>
    <dbReference type="NCBI Taxonomy" id="40348"/>
    <lineage>
        <taxon>Eukaryota</taxon>
        <taxon>Metazoa</taxon>
        <taxon>Ecdysozoa</taxon>
        <taxon>Nematoda</taxon>
        <taxon>Chromadorea</taxon>
        <taxon>Rhabditida</taxon>
        <taxon>Rhabditina</taxon>
        <taxon>Rhabditomorpha</taxon>
        <taxon>Strongyloidea</taxon>
        <taxon>Strongylidae</taxon>
        <taxon>Strongylus</taxon>
    </lineage>
</organism>
<dbReference type="EMBL" id="UYYB01003333">
    <property type="protein sequence ID" value="VDM66625.1"/>
    <property type="molecule type" value="Genomic_DNA"/>
</dbReference>
<reference evidence="1 2" key="1">
    <citation type="submission" date="2018-11" db="EMBL/GenBank/DDBJ databases">
        <authorList>
            <consortium name="Pathogen Informatics"/>
        </authorList>
    </citation>
    <scope>NUCLEOTIDE SEQUENCE [LARGE SCALE GENOMIC DNA]</scope>
</reference>
<sequence length="100" mass="11609">MEFYSFAFGYHYVYRIGLSPGVGFIIEIEVLFASEVNIPEVRKYPGVSRRALGFMRTSHDVFAVLKVPDMPWISYFAYDVTQLCRTVLYFFNIVSPCVCR</sequence>
<evidence type="ECO:0000313" key="2">
    <source>
        <dbReference type="Proteomes" id="UP000270094"/>
    </source>
</evidence>
<proteinExistence type="predicted"/>
<keyword evidence="2" id="KW-1185">Reference proteome</keyword>
<protein>
    <submittedName>
        <fullName evidence="1">Uncharacterized protein</fullName>
    </submittedName>
</protein>
<name>A0A3P7K5Q2_STRVU</name>
<accession>A0A3P7K5Q2</accession>
<dbReference type="Proteomes" id="UP000270094">
    <property type="component" value="Unassembled WGS sequence"/>
</dbReference>
<dbReference type="AlphaFoldDB" id="A0A3P7K5Q2"/>